<reference evidence="2 4" key="3">
    <citation type="submission" date="2019-06" db="EMBL/GenBank/DDBJ databases">
        <authorList>
            <person name="Bower L."/>
            <person name="Leinonen R."/>
        </authorList>
    </citation>
    <scope>NUCLEOTIDE SEQUENCE [LARGE SCALE GENOMIC DNA]</scope>
</reference>
<evidence type="ECO:0000313" key="3">
    <source>
        <dbReference type="Proteomes" id="UP000240931"/>
    </source>
</evidence>
<dbReference type="KEGG" id="vg:40100480"/>
<dbReference type="RefSeq" id="YP_009623672.1">
    <property type="nucleotide sequence ID" value="NC_042116.1"/>
</dbReference>
<reference evidence="3" key="2">
    <citation type="submission" date="2017-10" db="EMBL/GenBank/DDBJ databases">
        <authorList>
            <person name="Skurnik M."/>
        </authorList>
    </citation>
    <scope>NUCLEOTIDE SEQUENCE [LARGE SCALE GENOMIC DNA]</scope>
</reference>
<evidence type="ECO:0000313" key="4">
    <source>
        <dbReference type="Proteomes" id="UP000317227"/>
    </source>
</evidence>
<name>A0A2C9CWQ5_9CAUD</name>
<sequence length="75" mass="8748">MSNIQTIELVKVVYKDREFFLIPASAPLSYSEKNEMVSYVRDIGDVAFIVDDEVYFDEGANFNLTMKYCNKYVFI</sequence>
<dbReference type="EMBL" id="LR596615">
    <property type="protein sequence ID" value="VUE36108.1"/>
    <property type="molecule type" value="Genomic_DNA"/>
</dbReference>
<proteinExistence type="predicted"/>
<dbReference type="Proteomes" id="UP000317227">
    <property type="component" value="Segment"/>
</dbReference>
<dbReference type="Proteomes" id="UP000240931">
    <property type="component" value="Segment"/>
</dbReference>
<evidence type="ECO:0000313" key="1">
    <source>
        <dbReference type="EMBL" id="SOK58339.1"/>
    </source>
</evidence>
<accession>A0A2C9CWQ5</accession>
<protein>
    <submittedName>
        <fullName evidence="1">Uncharacterized protein</fullName>
    </submittedName>
</protein>
<dbReference type="OrthoDB" id="26861at10239"/>
<gene>
    <name evidence="1" type="primary">g062</name>
</gene>
<dbReference type="GeneID" id="40100480"/>
<dbReference type="EMBL" id="LT960551">
    <property type="protein sequence ID" value="SOK58339.1"/>
    <property type="molecule type" value="Genomic_DNA"/>
</dbReference>
<evidence type="ECO:0000313" key="2">
    <source>
        <dbReference type="EMBL" id="VUE36108.1"/>
    </source>
</evidence>
<reference evidence="1" key="1">
    <citation type="submission" date="2017-10" db="EMBL/GenBank/DDBJ databases">
        <authorList>
            <person name="Banno H."/>
            <person name="Chua N.-H."/>
        </authorList>
    </citation>
    <scope>NUCLEOTIDE SEQUENCE [LARGE SCALE GENOMIC DNA]</scope>
</reference>
<keyword evidence="3" id="KW-1185">Reference proteome</keyword>
<organism evidence="1 3">
    <name type="scientific">Yersinia phage fHe-Yen9-04</name>
    <dbReference type="NCBI Taxonomy" id="2052742"/>
    <lineage>
        <taxon>Viruses</taxon>
        <taxon>Duplodnaviria</taxon>
        <taxon>Heunggongvirae</taxon>
        <taxon>Uroviricota</taxon>
        <taxon>Caudoviricetes</taxon>
        <taxon>Eneladusvirus</taxon>
        <taxon>Eneladusvirus Yen904</taxon>
    </lineage>
</organism>